<dbReference type="Pfam" id="PF00990">
    <property type="entry name" value="GGDEF"/>
    <property type="match status" value="1"/>
</dbReference>
<dbReference type="GO" id="GO:0005886">
    <property type="term" value="C:plasma membrane"/>
    <property type="evidence" value="ECO:0007669"/>
    <property type="project" value="TreeGrafter"/>
</dbReference>
<dbReference type="InterPro" id="IPR029787">
    <property type="entry name" value="Nucleotide_cyclase"/>
</dbReference>
<dbReference type="InterPro" id="IPR000160">
    <property type="entry name" value="GGDEF_dom"/>
</dbReference>
<evidence type="ECO:0000313" key="4">
    <source>
        <dbReference type="EMBL" id="RQP23864.1"/>
    </source>
</evidence>
<evidence type="ECO:0000313" key="5">
    <source>
        <dbReference type="Proteomes" id="UP000267464"/>
    </source>
</evidence>
<evidence type="ECO:0000256" key="1">
    <source>
        <dbReference type="ARBA" id="ARBA00012528"/>
    </source>
</evidence>
<dbReference type="InterPro" id="IPR011990">
    <property type="entry name" value="TPR-like_helical_dom_sf"/>
</dbReference>
<dbReference type="Gene3D" id="3.30.450.40">
    <property type="match status" value="1"/>
</dbReference>
<dbReference type="EC" id="2.7.7.65" evidence="1"/>
<proteinExistence type="predicted"/>
<dbReference type="SUPFAM" id="SSF55781">
    <property type="entry name" value="GAF domain-like"/>
    <property type="match status" value="1"/>
</dbReference>
<accession>A0A3N7HNY9</accession>
<evidence type="ECO:0000259" key="3">
    <source>
        <dbReference type="PROSITE" id="PS50887"/>
    </source>
</evidence>
<dbReference type="SUPFAM" id="SSF55073">
    <property type="entry name" value="Nucleotide cyclase"/>
    <property type="match status" value="1"/>
</dbReference>
<dbReference type="NCBIfam" id="TIGR00254">
    <property type="entry name" value="GGDEF"/>
    <property type="match status" value="1"/>
</dbReference>
<dbReference type="Gene3D" id="1.25.40.10">
    <property type="entry name" value="Tetratricopeptide repeat domain"/>
    <property type="match status" value="2"/>
</dbReference>
<dbReference type="GO" id="GO:1902201">
    <property type="term" value="P:negative regulation of bacterial-type flagellum-dependent cell motility"/>
    <property type="evidence" value="ECO:0007669"/>
    <property type="project" value="TreeGrafter"/>
</dbReference>
<dbReference type="InterPro" id="IPR019734">
    <property type="entry name" value="TPR_rpt"/>
</dbReference>
<feature type="domain" description="GGDEF" evidence="3">
    <location>
        <begin position="574"/>
        <end position="713"/>
    </location>
</feature>
<dbReference type="EMBL" id="QUSW01000004">
    <property type="protein sequence ID" value="RQP23864.1"/>
    <property type="molecule type" value="Genomic_DNA"/>
</dbReference>
<protein>
    <recommendedName>
        <fullName evidence="1">diguanylate cyclase</fullName>
        <ecNumber evidence="1">2.7.7.65</ecNumber>
    </recommendedName>
</protein>
<dbReference type="OrthoDB" id="9813903at2"/>
<dbReference type="PROSITE" id="PS50887">
    <property type="entry name" value="GGDEF"/>
    <property type="match status" value="1"/>
</dbReference>
<dbReference type="SMART" id="SM00267">
    <property type="entry name" value="GGDEF"/>
    <property type="match status" value="1"/>
</dbReference>
<evidence type="ECO:0000256" key="2">
    <source>
        <dbReference type="ARBA" id="ARBA00034247"/>
    </source>
</evidence>
<sequence length="754" mass="84117">MEELHRIERMARRHPRPAIYLFQSLEDAAAREARFDVALDALYQRYFVLERLGEATSIIDDLYSGLQRADDLGLAPQTGRMLEAIGRVRYTQGEYREAMHHWGRCLELFKLTGDIRSGTEARIGLGAIYIALGDPHTGARFQRDARALLKGIDDPYLLAKLGLNLGVHERAMGERNSAVMEIESALLHAKRGDVREYEAEAYWHLGQCALDEGQLDRAESLTREALRLAFACKYVWLSSAAMMSLAHIFRQQKRLKESVSAYEEALAHAVSNGSRPQQMACHSALSQLCEELGDDTQALRHARRHLALELEIKSELSAPDRLRNLEQHDLSEKPAVQKLLELSASGTMKTVGLDESLAQVVTNAADILKVELVAICLRDDASGAIVCRALHAPDALRFKVGDAIDAGGLPHYEALQRSLEHALVVHDLRLHPSADELVPVLASADVRSLVEVPLRLRGVNVGVASFGQCGRRRNWTRDDVLFASHIANLVEHLLSDAQHIDIQRELEAANRDLELRVAERTAELETALSALEDMSLTDPLTGLRNRRFLLQHLEKDAALSMRQMRDPAAAREATDTVMFMVDLDHFKHVNDTYGHQAGDAVLIQIKERLLRVFRESDYLVRWGGEEFLIVARATQRSHSARVAERVRSAIADEDFVLPDGTRLAKTCSIGFACHPFITSNPLALSWQEVVAMIDMALYAAKRAGRNAWVGLGATHRTEGASLMAQLKASPRETVRRGVLLMETNLDSERVLNAF</sequence>
<dbReference type="InterPro" id="IPR043128">
    <property type="entry name" value="Rev_trsase/Diguanyl_cyclase"/>
</dbReference>
<dbReference type="SMART" id="SM00028">
    <property type="entry name" value="TPR"/>
    <property type="match status" value="3"/>
</dbReference>
<dbReference type="SMART" id="SM00065">
    <property type="entry name" value="GAF"/>
    <property type="match status" value="1"/>
</dbReference>
<dbReference type="Proteomes" id="UP000267464">
    <property type="component" value="Unassembled WGS sequence"/>
</dbReference>
<dbReference type="Gene3D" id="3.30.70.270">
    <property type="match status" value="1"/>
</dbReference>
<dbReference type="CDD" id="cd01949">
    <property type="entry name" value="GGDEF"/>
    <property type="match status" value="1"/>
</dbReference>
<dbReference type="PANTHER" id="PTHR45138:SF9">
    <property type="entry name" value="DIGUANYLATE CYCLASE DGCM-RELATED"/>
    <property type="match status" value="1"/>
</dbReference>
<reference evidence="4 5" key="2">
    <citation type="submission" date="2018-12" db="EMBL/GenBank/DDBJ databases">
        <title>Rhizobacter gummiphilus sp. nov., a rubber-degrading bacterium isolated from the soil of a botanical garden in Japan.</title>
        <authorList>
            <person name="Shunsuke S.S."/>
        </authorList>
    </citation>
    <scope>NUCLEOTIDE SEQUENCE [LARGE SCALE GENOMIC DNA]</scope>
    <source>
        <strain evidence="4 5">S-16</strain>
    </source>
</reference>
<dbReference type="InterPro" id="IPR029016">
    <property type="entry name" value="GAF-like_dom_sf"/>
</dbReference>
<name>A0A3N7HNY9_9BURK</name>
<comment type="caution">
    <text evidence="4">The sequence shown here is derived from an EMBL/GenBank/DDBJ whole genome shotgun (WGS) entry which is preliminary data.</text>
</comment>
<dbReference type="RefSeq" id="WP_124541594.1">
    <property type="nucleotide sequence ID" value="NZ_QUSW01000004.1"/>
</dbReference>
<dbReference type="InterPro" id="IPR050469">
    <property type="entry name" value="Diguanylate_Cyclase"/>
</dbReference>
<dbReference type="SUPFAM" id="SSF48452">
    <property type="entry name" value="TPR-like"/>
    <property type="match status" value="2"/>
</dbReference>
<dbReference type="Pfam" id="PF13424">
    <property type="entry name" value="TPR_12"/>
    <property type="match status" value="1"/>
</dbReference>
<comment type="catalytic activity">
    <reaction evidence="2">
        <text>2 GTP = 3',3'-c-di-GMP + 2 diphosphate</text>
        <dbReference type="Rhea" id="RHEA:24898"/>
        <dbReference type="ChEBI" id="CHEBI:33019"/>
        <dbReference type="ChEBI" id="CHEBI:37565"/>
        <dbReference type="ChEBI" id="CHEBI:58805"/>
        <dbReference type="EC" id="2.7.7.65"/>
    </reaction>
</comment>
<keyword evidence="5" id="KW-1185">Reference proteome</keyword>
<dbReference type="Pfam" id="PF13181">
    <property type="entry name" value="TPR_8"/>
    <property type="match status" value="1"/>
</dbReference>
<dbReference type="PANTHER" id="PTHR45138">
    <property type="entry name" value="REGULATORY COMPONENTS OF SENSORY TRANSDUCTION SYSTEM"/>
    <property type="match status" value="1"/>
</dbReference>
<dbReference type="InterPro" id="IPR003018">
    <property type="entry name" value="GAF"/>
</dbReference>
<dbReference type="Pfam" id="PF01590">
    <property type="entry name" value="GAF"/>
    <property type="match status" value="1"/>
</dbReference>
<dbReference type="AlphaFoldDB" id="A0A3N7HNY9"/>
<dbReference type="FunFam" id="3.30.70.270:FF:000001">
    <property type="entry name" value="Diguanylate cyclase domain protein"/>
    <property type="match status" value="1"/>
</dbReference>
<dbReference type="GO" id="GO:0052621">
    <property type="term" value="F:diguanylate cyclase activity"/>
    <property type="evidence" value="ECO:0007669"/>
    <property type="project" value="UniProtKB-EC"/>
</dbReference>
<reference evidence="4 5" key="1">
    <citation type="submission" date="2018-08" db="EMBL/GenBank/DDBJ databases">
        <authorList>
            <person name="Khan S.A."/>
            <person name="Jeon C.O."/>
            <person name="Chun B.H."/>
            <person name="Jeong S.E."/>
        </authorList>
    </citation>
    <scope>NUCLEOTIDE SEQUENCE [LARGE SCALE GENOMIC DNA]</scope>
    <source>
        <strain evidence="4 5">S-16</strain>
    </source>
</reference>
<dbReference type="GO" id="GO:0043709">
    <property type="term" value="P:cell adhesion involved in single-species biofilm formation"/>
    <property type="evidence" value="ECO:0007669"/>
    <property type="project" value="TreeGrafter"/>
</dbReference>
<organism evidence="4 5">
    <name type="scientific">Piscinibacter terrae</name>
    <dbReference type="NCBI Taxonomy" id="2496871"/>
    <lineage>
        <taxon>Bacteria</taxon>
        <taxon>Pseudomonadati</taxon>
        <taxon>Pseudomonadota</taxon>
        <taxon>Betaproteobacteria</taxon>
        <taxon>Burkholderiales</taxon>
        <taxon>Sphaerotilaceae</taxon>
        <taxon>Piscinibacter</taxon>
    </lineage>
</organism>
<gene>
    <name evidence="4" type="ORF">DZC73_17270</name>
</gene>